<evidence type="ECO:0000313" key="4">
    <source>
        <dbReference type="Proteomes" id="UP000249725"/>
    </source>
</evidence>
<dbReference type="Proteomes" id="UP000249725">
    <property type="component" value="Unassembled WGS sequence"/>
</dbReference>
<dbReference type="RefSeq" id="WP_111515918.1">
    <property type="nucleotide sequence ID" value="NZ_QFYR01000004.1"/>
</dbReference>
<reference evidence="4" key="1">
    <citation type="submission" date="2018-05" db="EMBL/GenBank/DDBJ databases">
        <authorList>
            <person name="Li X."/>
        </authorList>
    </citation>
    <scope>NUCLEOTIDE SEQUENCE [LARGE SCALE GENOMIC DNA]</scope>
    <source>
        <strain evidence="4">YIM 73061</strain>
    </source>
</reference>
<dbReference type="OrthoDB" id="8428274at2"/>
<feature type="compositionally biased region" description="Basic and acidic residues" evidence="1">
    <location>
        <begin position="156"/>
        <end position="165"/>
    </location>
</feature>
<dbReference type="InterPro" id="IPR016208">
    <property type="entry name" value="Ald_Oxase/xanthine_DH-like"/>
</dbReference>
<dbReference type="Pfam" id="PF02738">
    <property type="entry name" value="MoCoBD_1"/>
    <property type="match status" value="1"/>
</dbReference>
<dbReference type="SMART" id="SM01008">
    <property type="entry name" value="Ald_Xan_dh_C"/>
    <property type="match status" value="1"/>
</dbReference>
<organism evidence="3 4">
    <name type="scientific">Phenylobacterium deserti</name>
    <dbReference type="NCBI Taxonomy" id="1914756"/>
    <lineage>
        <taxon>Bacteria</taxon>
        <taxon>Pseudomonadati</taxon>
        <taxon>Pseudomonadota</taxon>
        <taxon>Alphaproteobacteria</taxon>
        <taxon>Caulobacterales</taxon>
        <taxon>Caulobacteraceae</taxon>
        <taxon>Phenylobacterium</taxon>
    </lineage>
</organism>
<accession>A0A328A9K5</accession>
<sequence>MSSNAVIGSPVSRVDGPDKVHGRATYAAEFKPEGLAYAALVLSRIPSGRIKSIDVSLAMTVPGVVSVITHENAPRLPYKEMKKRPQVDPKAGGQLRVFQDDKVLWSGQPIACVVADSIEQAETAADLIRVTYSPDAQAQTKFDRALGLKPAPEAEADGRPGETQRGDAASAFDSSPVKVEGWYLQPREQHNPIELHATIAKWDGDHLTLWDKTQWVDNDRAEIAHVFDIPQDKIRVISPFVGGAFGSALRTWHHVHIAAMAAKMTGRAVRLELTRREQFTNTGSRPHTEQHVALGALEDGRLAALIQEAWGQTSTYEEYAETTLDPPRQTYSVANNATRYRLVHMNVNTPTSMRAPGVATGVFAQEIAMDELAVALGMDPVELRLKNYAETDEYKSKPWSSKELRACYAKAADDFGWSRRSPEPRSMQDNGQLVGWGMATAIYPSHRSPAQATVRLHRDGHVLLRTAASDMGPGTYTSMTQVAADTLDLPVEKVRFELGDTDFAMAPVHGGSITMASVGTAVMAACQALQKKVGELAAASSGGPFKGAASDTLLFQGGGLALKNGGGFTPYGEFLAQHGLEWLDAEGKSEPGAESETHTSSAFGAVFAEVRVDPDLGTVRVPRLVGAYDVGRVINPKIAHSQCIGGMVGGIGMALLEMVEWDDRYGRVMNANLAEYLVPVCADIVQLEASFVPSDDKIFNPLGVKGLAEIAISGVAPAIANAVFHATGKRVRDLPILPERLLL</sequence>
<dbReference type="Gene3D" id="3.30.365.10">
    <property type="entry name" value="Aldehyde oxidase/xanthine dehydrogenase, molybdopterin binding domain"/>
    <property type="match status" value="4"/>
</dbReference>
<evidence type="ECO:0000259" key="2">
    <source>
        <dbReference type="SMART" id="SM01008"/>
    </source>
</evidence>
<dbReference type="Gene3D" id="3.90.1170.50">
    <property type="entry name" value="Aldehyde oxidase/xanthine dehydrogenase, a/b hammerhead"/>
    <property type="match status" value="1"/>
</dbReference>
<name>A0A328A9K5_9CAUL</name>
<dbReference type="Pfam" id="PF20256">
    <property type="entry name" value="MoCoBD_2"/>
    <property type="match status" value="1"/>
</dbReference>
<dbReference type="InterPro" id="IPR036856">
    <property type="entry name" value="Ald_Oxase/Xan_DH_a/b_sf"/>
</dbReference>
<proteinExistence type="predicted"/>
<comment type="caution">
    <text evidence="3">The sequence shown here is derived from an EMBL/GenBank/DDBJ whole genome shotgun (WGS) entry which is preliminary data.</text>
</comment>
<evidence type="ECO:0000313" key="3">
    <source>
        <dbReference type="EMBL" id="RAK51383.1"/>
    </source>
</evidence>
<dbReference type="GO" id="GO:0005506">
    <property type="term" value="F:iron ion binding"/>
    <property type="evidence" value="ECO:0007669"/>
    <property type="project" value="InterPro"/>
</dbReference>
<dbReference type="EMBL" id="QFYR01000004">
    <property type="protein sequence ID" value="RAK51383.1"/>
    <property type="molecule type" value="Genomic_DNA"/>
</dbReference>
<dbReference type="PANTHER" id="PTHR11908:SF153">
    <property type="entry name" value="DEHYDROGENASE"/>
    <property type="match status" value="1"/>
</dbReference>
<keyword evidence="4" id="KW-1185">Reference proteome</keyword>
<dbReference type="Pfam" id="PF01315">
    <property type="entry name" value="Ald_Xan_dh_C"/>
    <property type="match status" value="1"/>
</dbReference>
<dbReference type="SUPFAM" id="SSF54665">
    <property type="entry name" value="CO dehydrogenase molybdoprotein N-domain-like"/>
    <property type="match status" value="1"/>
</dbReference>
<dbReference type="InterPro" id="IPR046867">
    <property type="entry name" value="AldOxase/xan_DH_MoCoBD2"/>
</dbReference>
<gene>
    <name evidence="3" type="ORF">DJ018_15710</name>
</gene>
<dbReference type="PANTHER" id="PTHR11908">
    <property type="entry name" value="XANTHINE DEHYDROGENASE"/>
    <property type="match status" value="1"/>
</dbReference>
<evidence type="ECO:0000256" key="1">
    <source>
        <dbReference type="SAM" id="MobiDB-lite"/>
    </source>
</evidence>
<feature type="domain" description="Aldehyde oxidase/xanthine dehydrogenase a/b hammerhead" evidence="2">
    <location>
        <begin position="21"/>
        <end position="136"/>
    </location>
</feature>
<feature type="region of interest" description="Disordered" evidence="1">
    <location>
        <begin position="148"/>
        <end position="171"/>
    </location>
</feature>
<dbReference type="InterPro" id="IPR000674">
    <property type="entry name" value="Ald_Oxase/Xan_DH_a/b"/>
</dbReference>
<protein>
    <submittedName>
        <fullName evidence="3">Xanthine dehydrogenase family protein molybdopterin-binding subunit</fullName>
    </submittedName>
</protein>
<dbReference type="SUPFAM" id="SSF56003">
    <property type="entry name" value="Molybdenum cofactor-binding domain"/>
    <property type="match status" value="1"/>
</dbReference>
<dbReference type="InterPro" id="IPR037165">
    <property type="entry name" value="AldOxase/xan_DH_Mopterin-bd_sf"/>
</dbReference>
<dbReference type="InterPro" id="IPR008274">
    <property type="entry name" value="AldOxase/xan_DH_MoCoBD1"/>
</dbReference>
<dbReference type="GO" id="GO:0016491">
    <property type="term" value="F:oxidoreductase activity"/>
    <property type="evidence" value="ECO:0007669"/>
    <property type="project" value="InterPro"/>
</dbReference>
<dbReference type="AlphaFoldDB" id="A0A328A9K5"/>